<evidence type="ECO:0000313" key="2">
    <source>
        <dbReference type="EMBL" id="KAG7087013.1"/>
    </source>
</evidence>
<dbReference type="EMBL" id="CM032189">
    <property type="protein sequence ID" value="KAG7087013.1"/>
    <property type="molecule type" value="Genomic_DNA"/>
</dbReference>
<dbReference type="RefSeq" id="XP_043003484.1">
    <property type="nucleotide sequence ID" value="XM_043158141.1"/>
</dbReference>
<protein>
    <recommendedName>
        <fullName evidence="4">HpcH/HpaI aldolase/citrate lyase domain-containing protein</fullName>
    </recommendedName>
</protein>
<gene>
    <name evidence="2" type="ORF">E1B28_012991</name>
</gene>
<dbReference type="InterPro" id="IPR015813">
    <property type="entry name" value="Pyrv/PenolPyrv_kinase-like_dom"/>
</dbReference>
<dbReference type="KEGG" id="more:E1B28_012991"/>
<dbReference type="Gene3D" id="3.20.20.60">
    <property type="entry name" value="Phosphoenolpyruvate-binding domains"/>
    <property type="match status" value="1"/>
</dbReference>
<organism evidence="2 3">
    <name type="scientific">Marasmius oreades</name>
    <name type="common">fairy-ring Marasmius</name>
    <dbReference type="NCBI Taxonomy" id="181124"/>
    <lineage>
        <taxon>Eukaryota</taxon>
        <taxon>Fungi</taxon>
        <taxon>Dikarya</taxon>
        <taxon>Basidiomycota</taxon>
        <taxon>Agaricomycotina</taxon>
        <taxon>Agaricomycetes</taxon>
        <taxon>Agaricomycetidae</taxon>
        <taxon>Agaricales</taxon>
        <taxon>Marasmiineae</taxon>
        <taxon>Marasmiaceae</taxon>
        <taxon>Marasmius</taxon>
    </lineage>
</organism>
<sequence>MLTNVLDVLLLGPADLSMAHGYPIPNPDPHPEVEKLIQRVKDAAHVAGKKCFMYVNTGEQAAQRAKEGFDMISLSNDAAMLQLGLQSQLADAIRLSR</sequence>
<dbReference type="OrthoDB" id="1621678at2759"/>
<feature type="signal peptide" evidence="1">
    <location>
        <begin position="1"/>
        <end position="21"/>
    </location>
</feature>
<evidence type="ECO:0000313" key="3">
    <source>
        <dbReference type="Proteomes" id="UP001049176"/>
    </source>
</evidence>
<dbReference type="InterPro" id="IPR050251">
    <property type="entry name" value="HpcH-HpaI_aldolase"/>
</dbReference>
<dbReference type="PANTHER" id="PTHR30502:SF0">
    <property type="entry name" value="PHOSPHOENOLPYRUVATE CARBOXYLASE FAMILY PROTEIN"/>
    <property type="match status" value="1"/>
</dbReference>
<dbReference type="GO" id="GO:0005737">
    <property type="term" value="C:cytoplasm"/>
    <property type="evidence" value="ECO:0007669"/>
    <property type="project" value="TreeGrafter"/>
</dbReference>
<feature type="chain" id="PRO_5040389854" description="HpcH/HpaI aldolase/citrate lyase domain-containing protein" evidence="1">
    <location>
        <begin position="22"/>
        <end position="97"/>
    </location>
</feature>
<name>A0A9P7RQ39_9AGAR</name>
<reference evidence="2" key="1">
    <citation type="journal article" date="2021" name="Genome Biol. Evol.">
        <title>The assembled and annotated genome of the fairy-ring fungus Marasmius oreades.</title>
        <authorList>
            <person name="Hiltunen M."/>
            <person name="Ament-Velasquez S.L."/>
            <person name="Johannesson H."/>
        </authorList>
    </citation>
    <scope>NUCLEOTIDE SEQUENCE</scope>
    <source>
        <strain evidence="2">03SP1</strain>
    </source>
</reference>
<evidence type="ECO:0008006" key="4">
    <source>
        <dbReference type="Google" id="ProtNLM"/>
    </source>
</evidence>
<dbReference type="SUPFAM" id="SSF51621">
    <property type="entry name" value="Phosphoenolpyruvate/pyruvate domain"/>
    <property type="match status" value="1"/>
</dbReference>
<keyword evidence="3" id="KW-1185">Reference proteome</keyword>
<keyword evidence="1" id="KW-0732">Signal</keyword>
<accession>A0A9P7RQ39</accession>
<comment type="caution">
    <text evidence="2">The sequence shown here is derived from an EMBL/GenBank/DDBJ whole genome shotgun (WGS) entry which is preliminary data.</text>
</comment>
<evidence type="ECO:0000256" key="1">
    <source>
        <dbReference type="SAM" id="SignalP"/>
    </source>
</evidence>
<dbReference type="GO" id="GO:0016832">
    <property type="term" value="F:aldehyde-lyase activity"/>
    <property type="evidence" value="ECO:0007669"/>
    <property type="project" value="TreeGrafter"/>
</dbReference>
<dbReference type="InterPro" id="IPR040442">
    <property type="entry name" value="Pyrv_kinase-like_dom_sf"/>
</dbReference>
<proteinExistence type="predicted"/>
<dbReference type="PANTHER" id="PTHR30502">
    <property type="entry name" value="2-KETO-3-DEOXY-L-RHAMNONATE ALDOLASE"/>
    <property type="match status" value="1"/>
</dbReference>
<dbReference type="Proteomes" id="UP001049176">
    <property type="component" value="Chromosome 9"/>
</dbReference>
<dbReference type="AlphaFoldDB" id="A0A9P7RQ39"/>
<dbReference type="GeneID" id="66082066"/>